<evidence type="ECO:0000313" key="2">
    <source>
        <dbReference type="Ensembl" id="ENSPNAP00000068966.1"/>
    </source>
</evidence>
<proteinExistence type="predicted"/>
<keyword evidence="3" id="KW-1185">Reference proteome</keyword>
<dbReference type="InterPro" id="IPR057520">
    <property type="entry name" value="GRHL1/CP2_C"/>
</dbReference>
<reference evidence="2" key="3">
    <citation type="submission" date="2025-09" db="UniProtKB">
        <authorList>
            <consortium name="Ensembl"/>
        </authorList>
    </citation>
    <scope>IDENTIFICATION</scope>
</reference>
<dbReference type="AlphaFoldDB" id="A0AAR2L3M1"/>
<dbReference type="Ensembl" id="ENSPNAT00000042775.1">
    <property type="protein sequence ID" value="ENSPNAP00000068966.1"/>
    <property type="gene ID" value="ENSPNAG00000030705.1"/>
</dbReference>
<reference evidence="2" key="2">
    <citation type="submission" date="2025-08" db="UniProtKB">
        <authorList>
            <consortium name="Ensembl"/>
        </authorList>
    </citation>
    <scope>IDENTIFICATION</scope>
</reference>
<feature type="domain" description="GRHL1/CP2 C-terminal" evidence="1">
    <location>
        <begin position="26"/>
        <end position="60"/>
    </location>
</feature>
<name>A0AAR2L3M1_PYGNA</name>
<dbReference type="Pfam" id="PF25416">
    <property type="entry name" value="GRHL1_C"/>
    <property type="match status" value="1"/>
</dbReference>
<dbReference type="GeneTree" id="ENSGT01040000244605"/>
<sequence>IYMNIQNFAFQPVMYGEFLSHLAIRIHVNMDNIIEHYSNEDAFILNIDAQAEGFQVTLTEI</sequence>
<protein>
    <recommendedName>
        <fullName evidence="1">GRHL1/CP2 C-terminal domain-containing protein</fullName>
    </recommendedName>
</protein>
<reference evidence="2 3" key="1">
    <citation type="submission" date="2020-10" db="EMBL/GenBank/DDBJ databases">
        <title>Pygocentrus nattereri (red-bellied piranha) genome, fPygNat1, primary haplotype.</title>
        <authorList>
            <person name="Myers G."/>
            <person name="Meyer A."/>
            <person name="Karagic N."/>
            <person name="Pippel M."/>
            <person name="Winkler S."/>
            <person name="Tracey A."/>
            <person name="Wood J."/>
            <person name="Formenti G."/>
            <person name="Howe K."/>
            <person name="Fedrigo O."/>
            <person name="Jarvis E.D."/>
        </authorList>
    </citation>
    <scope>NUCLEOTIDE SEQUENCE [LARGE SCALE GENOMIC DNA]</scope>
</reference>
<evidence type="ECO:0000313" key="3">
    <source>
        <dbReference type="Proteomes" id="UP001501920"/>
    </source>
</evidence>
<accession>A0AAR2L3M1</accession>
<organism evidence="2 3">
    <name type="scientific">Pygocentrus nattereri</name>
    <name type="common">Red-bellied piranha</name>
    <dbReference type="NCBI Taxonomy" id="42514"/>
    <lineage>
        <taxon>Eukaryota</taxon>
        <taxon>Metazoa</taxon>
        <taxon>Chordata</taxon>
        <taxon>Craniata</taxon>
        <taxon>Vertebrata</taxon>
        <taxon>Euteleostomi</taxon>
        <taxon>Actinopterygii</taxon>
        <taxon>Neopterygii</taxon>
        <taxon>Teleostei</taxon>
        <taxon>Ostariophysi</taxon>
        <taxon>Characiformes</taxon>
        <taxon>Characoidei</taxon>
        <taxon>Pygocentrus</taxon>
    </lineage>
</organism>
<evidence type="ECO:0000259" key="1">
    <source>
        <dbReference type="Pfam" id="PF25416"/>
    </source>
</evidence>
<dbReference type="Proteomes" id="UP001501920">
    <property type="component" value="Chromosome 3"/>
</dbReference>